<dbReference type="Proteomes" id="UP001597094">
    <property type="component" value="Unassembled WGS sequence"/>
</dbReference>
<dbReference type="Pfam" id="PF09835">
    <property type="entry name" value="DUF2062"/>
    <property type="match status" value="1"/>
</dbReference>
<dbReference type="EMBL" id="JBHTLD010000097">
    <property type="protein sequence ID" value="MFD1186850.1"/>
    <property type="molecule type" value="Genomic_DNA"/>
</dbReference>
<name>A0ABW3SR91_9BACT</name>
<accession>A0ABW3SR91</accession>
<feature type="transmembrane region" description="Helical" evidence="1">
    <location>
        <begin position="32"/>
        <end position="54"/>
    </location>
</feature>
<proteinExistence type="predicted"/>
<dbReference type="InterPro" id="IPR018639">
    <property type="entry name" value="DUF2062"/>
</dbReference>
<dbReference type="PANTHER" id="PTHR35102:SF1">
    <property type="entry name" value="E3 UBIQUITIN-PROTEIN LIGASE"/>
    <property type="match status" value="1"/>
</dbReference>
<keyword evidence="1" id="KW-0812">Transmembrane</keyword>
<gene>
    <name evidence="3" type="ORF">ACFQ2O_11580</name>
</gene>
<sequence>MSILVAISDFIKRRLIQPMLNLLRQGMTPRSLAATVATGTVVGIIPAIGITTFLGTAIAARFRLNIAATVLVSYLVQPLQLVLAIPFIRLGISMFGLGELRLTLAEMQVMFKTDWLDALNNLWLANLAGIAAWAMLAIPSGFILYFVLVPILKQVLPKPKLIVTPVSDISATDVSPTL</sequence>
<evidence type="ECO:0000256" key="1">
    <source>
        <dbReference type="SAM" id="Phobius"/>
    </source>
</evidence>
<protein>
    <submittedName>
        <fullName evidence="3">DUF2062 domain-containing protein</fullName>
    </submittedName>
</protein>
<evidence type="ECO:0000259" key="2">
    <source>
        <dbReference type="Pfam" id="PF09835"/>
    </source>
</evidence>
<comment type="caution">
    <text evidence="3">The sequence shown here is derived from an EMBL/GenBank/DDBJ whole genome shotgun (WGS) entry which is preliminary data.</text>
</comment>
<evidence type="ECO:0000313" key="3">
    <source>
        <dbReference type="EMBL" id="MFD1186850.1"/>
    </source>
</evidence>
<evidence type="ECO:0000313" key="4">
    <source>
        <dbReference type="Proteomes" id="UP001597094"/>
    </source>
</evidence>
<feature type="transmembrane region" description="Helical" evidence="1">
    <location>
        <begin position="130"/>
        <end position="152"/>
    </location>
</feature>
<feature type="domain" description="DUF2062" evidence="2">
    <location>
        <begin position="13"/>
        <end position="153"/>
    </location>
</feature>
<reference evidence="4" key="1">
    <citation type="journal article" date="2019" name="Int. J. Syst. Evol. Microbiol.">
        <title>The Global Catalogue of Microorganisms (GCM) 10K type strain sequencing project: providing services to taxonomists for standard genome sequencing and annotation.</title>
        <authorList>
            <consortium name="The Broad Institute Genomics Platform"/>
            <consortium name="The Broad Institute Genome Sequencing Center for Infectious Disease"/>
            <person name="Wu L."/>
            <person name="Ma J."/>
        </authorList>
    </citation>
    <scope>NUCLEOTIDE SEQUENCE [LARGE SCALE GENOMIC DNA]</scope>
    <source>
        <strain evidence="4">JCM 31319</strain>
    </source>
</reference>
<dbReference type="PANTHER" id="PTHR35102">
    <property type="entry name" value="E3 UBIQUITIN-PROTEIN LIGASE"/>
    <property type="match status" value="1"/>
</dbReference>
<dbReference type="RefSeq" id="WP_377527602.1">
    <property type="nucleotide sequence ID" value="NZ_JBHTLD010000097.1"/>
</dbReference>
<organism evidence="3 4">
    <name type="scientific">Pontibacter rugosus</name>
    <dbReference type="NCBI Taxonomy" id="1745966"/>
    <lineage>
        <taxon>Bacteria</taxon>
        <taxon>Pseudomonadati</taxon>
        <taxon>Bacteroidota</taxon>
        <taxon>Cytophagia</taxon>
        <taxon>Cytophagales</taxon>
        <taxon>Hymenobacteraceae</taxon>
        <taxon>Pontibacter</taxon>
    </lineage>
</organism>
<feature type="transmembrane region" description="Helical" evidence="1">
    <location>
        <begin position="66"/>
        <end position="88"/>
    </location>
</feature>
<keyword evidence="1" id="KW-0472">Membrane</keyword>
<keyword evidence="1" id="KW-1133">Transmembrane helix</keyword>
<keyword evidence="4" id="KW-1185">Reference proteome</keyword>